<gene>
    <name evidence="1" type="ORF">EZS27_043173</name>
</gene>
<proteinExistence type="predicted"/>
<evidence type="ECO:0000313" key="1">
    <source>
        <dbReference type="EMBL" id="KAA6305175.1"/>
    </source>
</evidence>
<feature type="non-terminal residue" evidence="1">
    <location>
        <position position="33"/>
    </location>
</feature>
<sequence>MAESICSFVWVAINEKRMSVSLGEHAGGITGLT</sequence>
<reference evidence="1" key="1">
    <citation type="submission" date="2019-03" db="EMBL/GenBank/DDBJ databases">
        <title>Single cell metagenomics reveals metabolic interactions within the superorganism composed of flagellate Streblomastix strix and complex community of Bacteroidetes bacteria on its surface.</title>
        <authorList>
            <person name="Treitli S.C."/>
            <person name="Kolisko M."/>
            <person name="Husnik F."/>
            <person name="Keeling P."/>
            <person name="Hampl V."/>
        </authorList>
    </citation>
    <scope>NUCLEOTIDE SEQUENCE</scope>
    <source>
        <strain evidence="1">STM</strain>
    </source>
</reference>
<comment type="caution">
    <text evidence="1">The sequence shown here is derived from an EMBL/GenBank/DDBJ whole genome shotgun (WGS) entry which is preliminary data.</text>
</comment>
<organism evidence="1">
    <name type="scientific">termite gut metagenome</name>
    <dbReference type="NCBI Taxonomy" id="433724"/>
    <lineage>
        <taxon>unclassified sequences</taxon>
        <taxon>metagenomes</taxon>
        <taxon>organismal metagenomes</taxon>
    </lineage>
</organism>
<name>A0A5J4P6X8_9ZZZZ</name>
<protein>
    <submittedName>
        <fullName evidence="1">Uncharacterized protein</fullName>
    </submittedName>
</protein>
<dbReference type="EMBL" id="SNRY01010912">
    <property type="protein sequence ID" value="KAA6305175.1"/>
    <property type="molecule type" value="Genomic_DNA"/>
</dbReference>
<dbReference type="AlphaFoldDB" id="A0A5J4P6X8"/>
<accession>A0A5J4P6X8</accession>